<dbReference type="InterPro" id="IPR036291">
    <property type="entry name" value="NAD(P)-bd_dom_sf"/>
</dbReference>
<dbReference type="PROSITE" id="PS51186">
    <property type="entry name" value="GNAT"/>
    <property type="match status" value="1"/>
</dbReference>
<dbReference type="Gene3D" id="3.30.470.20">
    <property type="entry name" value="ATP-grasp fold, B domain"/>
    <property type="match status" value="1"/>
</dbReference>
<dbReference type="InterPro" id="IPR016181">
    <property type="entry name" value="Acyl_CoA_acyltransferase"/>
</dbReference>
<dbReference type="InterPro" id="IPR016102">
    <property type="entry name" value="Succinyl-CoA_synth-like"/>
</dbReference>
<keyword evidence="1" id="KW-0436">Ligase</keyword>
<dbReference type="Gene3D" id="3.40.630.30">
    <property type="match status" value="1"/>
</dbReference>
<dbReference type="GO" id="GO:0016747">
    <property type="term" value="F:acyltransferase activity, transferring groups other than amino-acyl groups"/>
    <property type="evidence" value="ECO:0007669"/>
    <property type="project" value="InterPro"/>
</dbReference>
<dbReference type="Pfam" id="PF13380">
    <property type="entry name" value="CoA_binding_2"/>
    <property type="match status" value="1"/>
</dbReference>
<dbReference type="STRING" id="758825.SAMN02982985_02002"/>
<dbReference type="InterPro" id="IPR003781">
    <property type="entry name" value="CoA-bd"/>
</dbReference>
<dbReference type="Gene3D" id="3.30.1490.20">
    <property type="entry name" value="ATP-grasp fold, A domain"/>
    <property type="match status" value="1"/>
</dbReference>
<dbReference type="AlphaFoldDB" id="A0A1I4LK01"/>
<dbReference type="PANTHER" id="PTHR43334">
    <property type="entry name" value="ACETATE--COA LIGASE [ADP-FORMING]"/>
    <property type="match status" value="1"/>
</dbReference>
<evidence type="ECO:0000256" key="4">
    <source>
        <dbReference type="PROSITE-ProRule" id="PRU00409"/>
    </source>
</evidence>
<keyword evidence="8" id="KW-1185">Reference proteome</keyword>
<feature type="domain" description="N-acetyltransferase" evidence="6">
    <location>
        <begin position="716"/>
        <end position="872"/>
    </location>
</feature>
<dbReference type="Pfam" id="PF13607">
    <property type="entry name" value="Succ_CoA_lig"/>
    <property type="match status" value="1"/>
</dbReference>
<proteinExistence type="predicted"/>
<gene>
    <name evidence="7" type="ORF">SAMN02982985_02002</name>
</gene>
<dbReference type="PANTHER" id="PTHR43334:SF1">
    <property type="entry name" value="3-HYDROXYPROPIONATE--COA LIGASE [ADP-FORMING]"/>
    <property type="match status" value="1"/>
</dbReference>
<dbReference type="InterPro" id="IPR011761">
    <property type="entry name" value="ATP-grasp"/>
</dbReference>
<evidence type="ECO:0000256" key="2">
    <source>
        <dbReference type="ARBA" id="ARBA00022741"/>
    </source>
</evidence>
<dbReference type="InterPro" id="IPR051538">
    <property type="entry name" value="Acyl-CoA_Synth/Transferase"/>
</dbReference>
<dbReference type="InterPro" id="IPR013815">
    <property type="entry name" value="ATP_grasp_subdomain_1"/>
</dbReference>
<dbReference type="Pfam" id="PF13549">
    <property type="entry name" value="ATP-grasp_5"/>
    <property type="match status" value="1"/>
</dbReference>
<dbReference type="SUPFAM" id="SSF51735">
    <property type="entry name" value="NAD(P)-binding Rossmann-fold domains"/>
    <property type="match status" value="1"/>
</dbReference>
<accession>A0A1I4LK01</accession>
<feature type="domain" description="ATP-grasp" evidence="5">
    <location>
        <begin position="480"/>
        <end position="524"/>
    </location>
</feature>
<dbReference type="InterPro" id="IPR032875">
    <property type="entry name" value="Succ_CoA_lig_flav_dom"/>
</dbReference>
<evidence type="ECO:0000256" key="3">
    <source>
        <dbReference type="ARBA" id="ARBA00022840"/>
    </source>
</evidence>
<dbReference type="Proteomes" id="UP000199470">
    <property type="component" value="Unassembled WGS sequence"/>
</dbReference>
<evidence type="ECO:0000256" key="1">
    <source>
        <dbReference type="ARBA" id="ARBA00022598"/>
    </source>
</evidence>
<dbReference type="SUPFAM" id="SSF56059">
    <property type="entry name" value="Glutathione synthetase ATP-binding domain-like"/>
    <property type="match status" value="1"/>
</dbReference>
<sequence length="879" mass="91648">MSIRNLDRLFKPRSVAVIGASEQAQRIGTRVLANLAEGGFDGVIWPLNPKYDMLHGLRCYPRVAALPGAPDLAILCTPPATIPGLIAELGARGCRAAIVMTAGLGALKGGGGRSLRQAMLDAAKPHLLRILGPGSVGLLVPALGLNASFAHIGAGAGKLAFVSQSGALGTAVLDWASLRGIGFSKFVAMGEGADIDFGDLLDYLAADNDTSAILLCLEQVSGARKFMSAGRLAARGKPVIVLKVGRDREGDADAVFDAAIRRAGMLRVHSTEDLFDAVETLARARGQRGERLAVMTNGGGLGLIAADALLAGGAQLAPLSAATAERLRQMAAPAANPLDLLADAPVERYAGAVAALLGEPQADALLFLHAPTAMVPSLRIAEAVAPLLQAAGKNVLSCWLGGSAVAAARQLFAGAGLPTYDTPEKAVHGFLQIAQYRRNQDLLMEVPAQLPAAPERAAARAVVAAALAAGRRELSEMDSQAVLAAYGIPLAATRVVADVEGALAAAAAIGYPVALKASAAALGRRADVGGVVLDLEDADMLRAAAGAMRDRLKRLRPDLAGTGFVVQQMARRPEAQELAIGVHNDAVFGPVIVFGQGGLAAEVAADRAVGLPPLNMVLARDMVGRTRVARLLAGFGQRAPADLEAIGRTLVQVAELVADLAELAELSINPLLADAAGVLALDAHIRLAPPRPACAMAIRPYPQELEQTVAWQGGSVLLRPIRPEDAPQHLAFFNALDPDDVRLRFFSAMRELPPAQLARLTQIDYDRAMAFIATRAGADGQPETLGVVRAVADPDNFSAEFAIVVRSDLKGKGLGLVLFQKLVDYFRSRGTAELSGEALSENGGVQHLVRRFGGEVLPRDEAGTVGLRLELQGTRPRLC</sequence>
<evidence type="ECO:0000259" key="5">
    <source>
        <dbReference type="PROSITE" id="PS50975"/>
    </source>
</evidence>
<name>A0A1I4LK01_9BURK</name>
<protein>
    <submittedName>
        <fullName evidence="7">Acetyltransferase</fullName>
    </submittedName>
</protein>
<dbReference type="Gene3D" id="3.40.50.261">
    <property type="entry name" value="Succinyl-CoA synthetase domains"/>
    <property type="match status" value="2"/>
</dbReference>
<dbReference type="SUPFAM" id="SSF55729">
    <property type="entry name" value="Acyl-CoA N-acyltransferases (Nat)"/>
    <property type="match status" value="1"/>
</dbReference>
<dbReference type="InterPro" id="IPR000182">
    <property type="entry name" value="GNAT_dom"/>
</dbReference>
<dbReference type="OrthoDB" id="9807426at2"/>
<keyword evidence="3 4" id="KW-0067">ATP-binding</keyword>
<dbReference type="SUPFAM" id="SSF52210">
    <property type="entry name" value="Succinyl-CoA synthetase domains"/>
    <property type="match status" value="2"/>
</dbReference>
<evidence type="ECO:0000313" key="8">
    <source>
        <dbReference type="Proteomes" id="UP000199470"/>
    </source>
</evidence>
<reference evidence="7 8" key="1">
    <citation type="submission" date="2016-10" db="EMBL/GenBank/DDBJ databases">
        <authorList>
            <person name="de Groot N.N."/>
        </authorList>
    </citation>
    <scope>NUCLEOTIDE SEQUENCE [LARGE SCALE GENOMIC DNA]</scope>
    <source>
        <strain evidence="7 8">ATCC 43154</strain>
    </source>
</reference>
<organism evidence="7 8">
    <name type="scientific">Rugamonas rubra</name>
    <dbReference type="NCBI Taxonomy" id="758825"/>
    <lineage>
        <taxon>Bacteria</taxon>
        <taxon>Pseudomonadati</taxon>
        <taxon>Pseudomonadota</taxon>
        <taxon>Betaproteobacteria</taxon>
        <taxon>Burkholderiales</taxon>
        <taxon>Oxalobacteraceae</taxon>
        <taxon>Telluria group</taxon>
        <taxon>Rugamonas</taxon>
    </lineage>
</organism>
<dbReference type="Gene3D" id="3.40.50.720">
    <property type="entry name" value="NAD(P)-binding Rossmann-like Domain"/>
    <property type="match status" value="1"/>
</dbReference>
<dbReference type="SMART" id="SM00881">
    <property type="entry name" value="CoA_binding"/>
    <property type="match status" value="1"/>
</dbReference>
<dbReference type="Pfam" id="PF13302">
    <property type="entry name" value="Acetyltransf_3"/>
    <property type="match status" value="1"/>
</dbReference>
<dbReference type="GO" id="GO:0016874">
    <property type="term" value="F:ligase activity"/>
    <property type="evidence" value="ECO:0007669"/>
    <property type="project" value="UniProtKB-KW"/>
</dbReference>
<dbReference type="RefSeq" id="WP_093387059.1">
    <property type="nucleotide sequence ID" value="NZ_FOTW01000009.1"/>
</dbReference>
<dbReference type="GO" id="GO:0046872">
    <property type="term" value="F:metal ion binding"/>
    <property type="evidence" value="ECO:0007669"/>
    <property type="project" value="InterPro"/>
</dbReference>
<evidence type="ECO:0000259" key="6">
    <source>
        <dbReference type="PROSITE" id="PS51186"/>
    </source>
</evidence>
<evidence type="ECO:0000313" key="7">
    <source>
        <dbReference type="EMBL" id="SFL91269.1"/>
    </source>
</evidence>
<keyword evidence="2 4" id="KW-0547">Nucleotide-binding</keyword>
<keyword evidence="7" id="KW-0808">Transferase</keyword>
<dbReference type="EMBL" id="FOTW01000009">
    <property type="protein sequence ID" value="SFL91269.1"/>
    <property type="molecule type" value="Genomic_DNA"/>
</dbReference>
<dbReference type="GO" id="GO:0005524">
    <property type="term" value="F:ATP binding"/>
    <property type="evidence" value="ECO:0007669"/>
    <property type="project" value="UniProtKB-UniRule"/>
</dbReference>
<dbReference type="PROSITE" id="PS50975">
    <property type="entry name" value="ATP_GRASP"/>
    <property type="match status" value="1"/>
</dbReference>